<evidence type="ECO:0000313" key="2">
    <source>
        <dbReference type="EMBL" id="CAE7224807.1"/>
    </source>
</evidence>
<evidence type="ECO:0000313" key="3">
    <source>
        <dbReference type="Proteomes" id="UP000649617"/>
    </source>
</evidence>
<dbReference type="SUPFAM" id="SSF56672">
    <property type="entry name" value="DNA/RNA polymerases"/>
    <property type="match status" value="1"/>
</dbReference>
<proteinExistence type="predicted"/>
<feature type="compositionally biased region" description="Low complexity" evidence="1">
    <location>
        <begin position="229"/>
        <end position="242"/>
    </location>
</feature>
<evidence type="ECO:0000256" key="1">
    <source>
        <dbReference type="SAM" id="MobiDB-lite"/>
    </source>
</evidence>
<accession>A0A812KIA5</accession>
<reference evidence="2" key="1">
    <citation type="submission" date="2021-02" db="EMBL/GenBank/DDBJ databases">
        <authorList>
            <person name="Dougan E. K."/>
            <person name="Rhodes N."/>
            <person name="Thang M."/>
            <person name="Chan C."/>
        </authorList>
    </citation>
    <scope>NUCLEOTIDE SEQUENCE</scope>
</reference>
<feature type="compositionally biased region" description="Basic and acidic residues" evidence="1">
    <location>
        <begin position="251"/>
        <end position="273"/>
    </location>
</feature>
<name>A0A812KIA5_SYMPI</name>
<dbReference type="InterPro" id="IPR043502">
    <property type="entry name" value="DNA/RNA_pol_sf"/>
</dbReference>
<dbReference type="OrthoDB" id="421126at2759"/>
<feature type="region of interest" description="Disordered" evidence="1">
    <location>
        <begin position="1"/>
        <end position="95"/>
    </location>
</feature>
<feature type="compositionally biased region" description="Basic residues" evidence="1">
    <location>
        <begin position="25"/>
        <end position="35"/>
    </location>
</feature>
<comment type="caution">
    <text evidence="2">The sequence shown here is derived from an EMBL/GenBank/DDBJ whole genome shotgun (WGS) entry which is preliminary data.</text>
</comment>
<feature type="region of interest" description="Disordered" evidence="1">
    <location>
        <begin position="212"/>
        <end position="292"/>
    </location>
</feature>
<protein>
    <recommendedName>
        <fullName evidence="4">Reverse transcriptase domain-containing protein</fullName>
    </recommendedName>
</protein>
<dbReference type="Proteomes" id="UP000649617">
    <property type="component" value="Unassembled WGS sequence"/>
</dbReference>
<feature type="compositionally biased region" description="Basic and acidic residues" evidence="1">
    <location>
        <begin position="212"/>
        <end position="227"/>
    </location>
</feature>
<keyword evidence="3" id="KW-1185">Reference proteome</keyword>
<dbReference type="AlphaFoldDB" id="A0A812KIA5"/>
<feature type="compositionally biased region" description="Pro residues" evidence="1">
    <location>
        <begin position="1"/>
        <end position="22"/>
    </location>
</feature>
<dbReference type="EMBL" id="CAJNIZ010003680">
    <property type="protein sequence ID" value="CAE7224807.1"/>
    <property type="molecule type" value="Genomic_DNA"/>
</dbReference>
<evidence type="ECO:0008006" key="4">
    <source>
        <dbReference type="Google" id="ProtNLM"/>
    </source>
</evidence>
<organism evidence="2 3">
    <name type="scientific">Symbiodinium pilosum</name>
    <name type="common">Dinoflagellate</name>
    <dbReference type="NCBI Taxonomy" id="2952"/>
    <lineage>
        <taxon>Eukaryota</taxon>
        <taxon>Sar</taxon>
        <taxon>Alveolata</taxon>
        <taxon>Dinophyceae</taxon>
        <taxon>Suessiales</taxon>
        <taxon>Symbiodiniaceae</taxon>
        <taxon>Symbiodinium</taxon>
    </lineage>
</organism>
<sequence>MSGGGPPGPPPVPPLEKLPGPPNSKKLKGRARIKSMVKSSTWDWKGSSLDPEFRRPRISLKRKREESESSDSSAKTASQEGSDQEDLFPEKAQSRHIARKCPGLLARYAIKEARKRLLMEMGEDSSSQKPVPVFVRYFRQVFNHSGASAPMKREYLTLAHCLDSILEGNVLKLLDIAVQRLKAVEQISQGVSPATANRLELIPAEMFSLASAEEKRTEAQEQMREMKTSWNLNSWNPSSWNPKGKGWGKPQVEDSGAKGDKNSKGGKAKDQKGKPGGKWRPPKGVPALSSEVVVEEPVAPSRDIAACPNPPAIREESAQLLSSDVQGLVTQLGPLLRRWILLKSSAAAGVGLLDSSKHHSTAEVFPLPMFNGDLSPDEHAWLEEVHSALAFTWANVEHSLPQRELAGALDGVSVASGGIKDFLANPWEYLKPEPARTWMTTPRVMVSAEEWPRVAAGLVERRICDVIPLSQVLHVQGKPVLGGLFGVPKMEEVDGVPVLRLIMDLRPINQLFEAIAGDLHTLPMLSQLFPLEIFPDDNILVSSEDIKVMFYIVGLGESWRPLLAFGKEVPDHMRPAGVSEPCVLSSPVLPMGFINSVSVAQTLHRNIVNFAIDRLKISREAEVRRDQPLPNSALAYRVYLDNFDLLERKNREAACLLSGELSAPAAELRRVYEDFDIPVNEKKSVKTQLVGEMQGGLIDGKKGIVRPKPDKVARYLRGAWYLLQSKRTDLKRIQMVAGGLVYLFSYKRCLMSCLNDVWGFISSFEGRLGVWKPIPDSVREELFCCAALAPPAFMNLRAPYDSTVTASDASESGGGLSFSSGLTPFGNEAAEKSVRGCTSAGTDDDQVLLISLFDGVGTCRVALDVLRAKVAGYVAIETDAAARRVVESAFASTEFVHSLE</sequence>
<gene>
    <name evidence="2" type="ORF">SPIL2461_LOCUS3119</name>
</gene>